<protein>
    <submittedName>
        <fullName evidence="1">Uncharacterized protein</fullName>
    </submittedName>
</protein>
<dbReference type="EMBL" id="JAHJDP010000042">
    <property type="protein sequence ID" value="MBU2690986.1"/>
    <property type="molecule type" value="Genomic_DNA"/>
</dbReference>
<comment type="caution">
    <text evidence="1">The sequence shown here is derived from an EMBL/GenBank/DDBJ whole genome shotgun (WGS) entry which is preliminary data.</text>
</comment>
<gene>
    <name evidence="1" type="ORF">KJ970_08655</name>
</gene>
<accession>A0A948W6U1</accession>
<evidence type="ECO:0000313" key="2">
    <source>
        <dbReference type="Proteomes" id="UP000777784"/>
    </source>
</evidence>
<proteinExistence type="predicted"/>
<reference evidence="1" key="1">
    <citation type="submission" date="2021-05" db="EMBL/GenBank/DDBJ databases">
        <title>Energy efficiency and biological interactions define the core microbiome of deep oligotrophic groundwater.</title>
        <authorList>
            <person name="Mehrshad M."/>
            <person name="Lopez-Fernandez M."/>
            <person name="Bell E."/>
            <person name="Bernier-Latmani R."/>
            <person name="Bertilsson S."/>
            <person name="Dopson M."/>
        </authorList>
    </citation>
    <scope>NUCLEOTIDE SEQUENCE</scope>
    <source>
        <strain evidence="1">Modern_marine.mb.64</strain>
    </source>
</reference>
<dbReference type="AlphaFoldDB" id="A0A948W6U1"/>
<evidence type="ECO:0000313" key="1">
    <source>
        <dbReference type="EMBL" id="MBU2690986.1"/>
    </source>
</evidence>
<dbReference type="Proteomes" id="UP000777784">
    <property type="component" value="Unassembled WGS sequence"/>
</dbReference>
<sequence length="323" mass="36681">MPDDMKTELLDDMNITHAFLNALCANYQGEYVFNNVLGQLTQSPECDERLAKTAKILDMINEWWDQFRNYDPIIHFAESPGRSGDAALAWELLSSAMKRQSMLIETLLKNMDVESLMQDLDACHLRVAAHCDASYGREHYVNGLITYGEVMNRPEVCDRWRQKILSCRNEISQSTGLFEAVRQMGTTMQEGTIAELQDQTLMLPVVFGQRCVDIRQLFGMYTGHFNFMDAGIPPDDVQYWSEAGFEPYQAGQWFAAGMTVGESIDWIQAGVPDPLGAAGFKWRGIDREIASPWYRSGYGGRIARAWRARGVEFPEQFPQEEVG</sequence>
<name>A0A948W6U1_UNCEI</name>
<organism evidence="1 2">
    <name type="scientific">Eiseniibacteriota bacterium</name>
    <dbReference type="NCBI Taxonomy" id="2212470"/>
    <lineage>
        <taxon>Bacteria</taxon>
        <taxon>Candidatus Eiseniibacteriota</taxon>
    </lineage>
</organism>